<dbReference type="RefSeq" id="WP_176788073.1">
    <property type="nucleotide sequence ID" value="NZ_JABXWR010000001.1"/>
</dbReference>
<dbReference type="Pfam" id="PF01917">
    <property type="entry name" value="Flagellin_arch-type"/>
    <property type="match status" value="1"/>
</dbReference>
<evidence type="ECO:0000313" key="1">
    <source>
        <dbReference type="EMBL" id="NVO66371.1"/>
    </source>
</evidence>
<dbReference type="GO" id="GO:0005198">
    <property type="term" value="F:structural molecule activity"/>
    <property type="evidence" value="ECO:0007669"/>
    <property type="project" value="InterPro"/>
</dbReference>
<protein>
    <submittedName>
        <fullName evidence="1">Flagellin</fullName>
    </submittedName>
</protein>
<name>A0A7K4HM78_9EURY</name>
<accession>A0A7K4HM78</accession>
<keyword evidence="1" id="KW-0969">Cilium</keyword>
<dbReference type="Proteomes" id="UP000570823">
    <property type="component" value="Unassembled WGS sequence"/>
</dbReference>
<keyword evidence="2" id="KW-1185">Reference proteome</keyword>
<dbReference type="EMBL" id="JABXWR010000001">
    <property type="protein sequence ID" value="NVO66371.1"/>
    <property type="molecule type" value="Genomic_DNA"/>
</dbReference>
<reference evidence="1 2" key="1">
    <citation type="submission" date="2020-06" db="EMBL/GenBank/DDBJ databases">
        <title>Methanofollis fontis sp. nov., a methanogen isolated from marine sediments near a cold seep at Four-Way Closure Ridge offshore southwestern Taiwan.</title>
        <authorList>
            <person name="Chen S.-C."/>
            <person name="Teng N.-H."/>
            <person name="Lin Y.-S."/>
            <person name="Lai M.-C."/>
            <person name="Chen H.-H."/>
            <person name="Wang C.-C."/>
        </authorList>
    </citation>
    <scope>NUCLEOTIDE SEQUENCE [LARGE SCALE GENOMIC DNA]</scope>
    <source>
        <strain evidence="1 2">DSM 2702</strain>
    </source>
</reference>
<gene>
    <name evidence="1" type="ORF">HWN36_03360</name>
</gene>
<comment type="caution">
    <text evidence="1">The sequence shown here is derived from an EMBL/GenBank/DDBJ whole genome shotgun (WGS) entry which is preliminary data.</text>
</comment>
<dbReference type="GO" id="GO:0097588">
    <property type="term" value="P:archaeal or bacterial-type flagellum-dependent cell motility"/>
    <property type="evidence" value="ECO:0007669"/>
    <property type="project" value="InterPro"/>
</dbReference>
<evidence type="ECO:0000313" key="2">
    <source>
        <dbReference type="Proteomes" id="UP000570823"/>
    </source>
</evidence>
<dbReference type="OrthoDB" id="135845at2157"/>
<proteinExistence type="predicted"/>
<sequence length="158" mass="16555">MSSETITTAIFLITAVIAAAVLANAIFPIIYTVSDTAGSTAHAADQRIRTDIKIINTFASGGSADIWLKNIGSARISANEIAGADIFIGAPGNFERVSYGTDWTYTILDGGTDYWTTGKTVHIEIDSAIIPTGTGDTVYFQIVLPGGSVRSTEFTVGG</sequence>
<dbReference type="AlphaFoldDB" id="A0A7K4HM78"/>
<organism evidence="1 2">
    <name type="scientific">Methanofollis tationis</name>
    <dbReference type="NCBI Taxonomy" id="81417"/>
    <lineage>
        <taxon>Archaea</taxon>
        <taxon>Methanobacteriati</taxon>
        <taxon>Methanobacteriota</taxon>
        <taxon>Stenosarchaea group</taxon>
        <taxon>Methanomicrobia</taxon>
        <taxon>Methanomicrobiales</taxon>
        <taxon>Methanomicrobiaceae</taxon>
        <taxon>Methanofollis</taxon>
    </lineage>
</organism>
<dbReference type="InterPro" id="IPR002774">
    <property type="entry name" value="Flagellin_arc-type"/>
</dbReference>
<keyword evidence="1" id="KW-0966">Cell projection</keyword>
<keyword evidence="1" id="KW-0282">Flagellum</keyword>